<dbReference type="HAMAP" id="MF_01974">
    <property type="entry name" value="MetAP_1"/>
    <property type="match status" value="1"/>
</dbReference>
<evidence type="ECO:0000256" key="5">
    <source>
        <dbReference type="ARBA" id="ARBA00022801"/>
    </source>
</evidence>
<evidence type="ECO:0000256" key="4">
    <source>
        <dbReference type="ARBA" id="ARBA00022723"/>
    </source>
</evidence>
<evidence type="ECO:0000256" key="2">
    <source>
        <dbReference type="ARBA" id="ARBA00022438"/>
    </source>
</evidence>
<evidence type="ECO:0000256" key="7">
    <source>
        <dbReference type="RuleBase" id="RU003653"/>
    </source>
</evidence>
<feature type="binding site" evidence="6">
    <location>
        <position position="76"/>
    </location>
    <ligand>
        <name>substrate</name>
    </ligand>
</feature>
<feature type="binding site" evidence="6">
    <location>
        <position position="167"/>
    </location>
    <ligand>
        <name>a divalent metal cation</name>
        <dbReference type="ChEBI" id="CHEBI:60240"/>
        <label>2</label>
        <note>catalytic</note>
    </ligand>
</feature>
<dbReference type="PANTHER" id="PTHR43330:SF13">
    <property type="entry name" value="METHIONINE AMINOPEPTIDASE 2"/>
    <property type="match status" value="1"/>
</dbReference>
<dbReference type="EC" id="3.4.11.18" evidence="6 7"/>
<dbReference type="PRINTS" id="PR00599">
    <property type="entry name" value="MAPEPTIDASE"/>
</dbReference>
<comment type="similarity">
    <text evidence="6">Belongs to the peptidase M24A family. Methionine aminopeptidase type 1 subfamily.</text>
</comment>
<gene>
    <name evidence="6" type="primary">map</name>
    <name evidence="9" type="ORF">J2Z34_003372</name>
</gene>
<dbReference type="Pfam" id="PF00557">
    <property type="entry name" value="Peptidase_M24"/>
    <property type="match status" value="1"/>
</dbReference>
<dbReference type="GO" id="GO:0004239">
    <property type="term" value="F:initiator methionyl aminopeptidase activity"/>
    <property type="evidence" value="ECO:0007669"/>
    <property type="project" value="UniProtKB-EC"/>
</dbReference>
<evidence type="ECO:0000256" key="1">
    <source>
        <dbReference type="ARBA" id="ARBA00002521"/>
    </source>
</evidence>
<accession>A0ABS4G9A4</accession>
<dbReference type="InterPro" id="IPR001714">
    <property type="entry name" value="Pept_M24_MAP"/>
</dbReference>
<evidence type="ECO:0000313" key="10">
    <source>
        <dbReference type="Proteomes" id="UP001519271"/>
    </source>
</evidence>
<organism evidence="9 10">
    <name type="scientific">Youngiibacter multivorans</name>
    <dbReference type="NCBI Taxonomy" id="937251"/>
    <lineage>
        <taxon>Bacteria</taxon>
        <taxon>Bacillati</taxon>
        <taxon>Bacillota</taxon>
        <taxon>Clostridia</taxon>
        <taxon>Eubacteriales</taxon>
        <taxon>Clostridiaceae</taxon>
        <taxon>Youngiibacter</taxon>
    </lineage>
</organism>
<dbReference type="PANTHER" id="PTHR43330">
    <property type="entry name" value="METHIONINE AMINOPEPTIDASE"/>
    <property type="match status" value="1"/>
</dbReference>
<name>A0ABS4G9A4_9CLOT</name>
<feature type="binding site" evidence="6">
    <location>
        <position position="201"/>
    </location>
    <ligand>
        <name>a divalent metal cation</name>
        <dbReference type="ChEBI" id="CHEBI:60240"/>
        <label>2</label>
        <note>catalytic</note>
    </ligand>
</feature>
<protein>
    <recommendedName>
        <fullName evidence="6 7">Methionine aminopeptidase</fullName>
        <shortName evidence="6">MAP</shortName>
        <shortName evidence="6">MetAP</shortName>
        <ecNumber evidence="6 7">3.4.11.18</ecNumber>
    </recommendedName>
    <alternativeName>
        <fullName evidence="6">Peptidase M</fullName>
    </alternativeName>
</protein>
<proteinExistence type="inferred from homology"/>
<feature type="binding site" evidence="6">
    <location>
        <position position="232"/>
    </location>
    <ligand>
        <name>a divalent metal cation</name>
        <dbReference type="ChEBI" id="CHEBI:60240"/>
        <label>2</label>
        <note>catalytic</note>
    </ligand>
</feature>
<keyword evidence="4 6" id="KW-0479">Metal-binding</keyword>
<keyword evidence="3 6" id="KW-0645">Protease</keyword>
<comment type="function">
    <text evidence="1 6">Removes the N-terminal methionine from nascent proteins. The N-terminal methionine is often cleaved when the second residue in the primary sequence is small and uncharged (Met-Ala-, Cys, Gly, Pro, Ser, Thr, or Val). Requires deformylation of the N(alpha)-formylated initiator methionine before it can be hydrolyzed.</text>
</comment>
<comment type="subunit">
    <text evidence="6">Monomer.</text>
</comment>
<dbReference type="NCBIfam" id="TIGR00500">
    <property type="entry name" value="met_pdase_I"/>
    <property type="match status" value="1"/>
</dbReference>
<evidence type="ECO:0000259" key="8">
    <source>
        <dbReference type="Pfam" id="PF00557"/>
    </source>
</evidence>
<feature type="binding site" evidence="6">
    <location>
        <position position="232"/>
    </location>
    <ligand>
        <name>a divalent metal cation</name>
        <dbReference type="ChEBI" id="CHEBI:60240"/>
        <label>1</label>
    </ligand>
</feature>
<sequence length="259" mass="28584">MIIENEKDLEGLRRIGRIVAIARDEMAKAVKVGITTLELDEIGKKVLEDNGAVSAPKSEYDFPGFNCISVNDVVAHGIPSEYKLNPGDSINIDVSASLDGYYADTGMTLVIPPAKYKQAKLVEVSKAALYKSIEKAVVGTRTNNLGRVIYDEARKSGFNVIRNLTGHGVGRSLHEDPENIFNYNEKRGSIILKKGHVLAIETFISEGDDYVEEYADGWTLKTPNQHQVVQFEHTVVVTEGKPLILTLGELSDFYSPDEK</sequence>
<feature type="binding site" evidence="6">
    <location>
        <position position="93"/>
    </location>
    <ligand>
        <name>a divalent metal cation</name>
        <dbReference type="ChEBI" id="CHEBI:60240"/>
        <label>1</label>
    </ligand>
</feature>
<comment type="caution">
    <text evidence="9">The sequence shown here is derived from an EMBL/GenBank/DDBJ whole genome shotgun (WGS) entry which is preliminary data.</text>
</comment>
<feature type="binding site" evidence="6">
    <location>
        <position position="104"/>
    </location>
    <ligand>
        <name>a divalent metal cation</name>
        <dbReference type="ChEBI" id="CHEBI:60240"/>
        <label>2</label>
        <note>catalytic</note>
    </ligand>
</feature>
<evidence type="ECO:0000256" key="6">
    <source>
        <dbReference type="HAMAP-Rule" id="MF_01974"/>
    </source>
</evidence>
<dbReference type="InterPro" id="IPR036005">
    <property type="entry name" value="Creatinase/aminopeptidase-like"/>
</dbReference>
<comment type="catalytic activity">
    <reaction evidence="6 7">
        <text>Release of N-terminal amino acids, preferentially methionine, from peptides and arylamides.</text>
        <dbReference type="EC" id="3.4.11.18"/>
    </reaction>
</comment>
<reference evidence="9 10" key="1">
    <citation type="submission" date="2021-03" db="EMBL/GenBank/DDBJ databases">
        <title>Genomic Encyclopedia of Type Strains, Phase IV (KMG-IV): sequencing the most valuable type-strain genomes for metagenomic binning, comparative biology and taxonomic classification.</title>
        <authorList>
            <person name="Goeker M."/>
        </authorList>
    </citation>
    <scope>NUCLEOTIDE SEQUENCE [LARGE SCALE GENOMIC DNA]</scope>
    <source>
        <strain evidence="9 10">DSM 6139</strain>
    </source>
</reference>
<feature type="binding site" evidence="6">
    <location>
        <position position="104"/>
    </location>
    <ligand>
        <name>a divalent metal cation</name>
        <dbReference type="ChEBI" id="CHEBI:60240"/>
        <label>1</label>
    </ligand>
</feature>
<comment type="cofactor">
    <cofactor evidence="6">
        <name>Co(2+)</name>
        <dbReference type="ChEBI" id="CHEBI:48828"/>
    </cofactor>
    <cofactor evidence="6">
        <name>Zn(2+)</name>
        <dbReference type="ChEBI" id="CHEBI:29105"/>
    </cofactor>
    <cofactor evidence="6">
        <name>Mn(2+)</name>
        <dbReference type="ChEBI" id="CHEBI:29035"/>
    </cofactor>
    <cofactor evidence="6">
        <name>Fe(2+)</name>
        <dbReference type="ChEBI" id="CHEBI:29033"/>
    </cofactor>
    <text evidence="6">Binds 2 divalent metal cations per subunit. Has a high-affinity and a low affinity metal-binding site. The true nature of the physiological cofactor is under debate. The enzyme is active with cobalt, zinc, manganese or divalent iron ions. Most likely, methionine aminopeptidases function as mononuclear Fe(2+)-metalloproteases under physiological conditions, and the catalytically relevant metal-binding site has been assigned to the histidine-containing high-affinity site.</text>
</comment>
<dbReference type="Gene3D" id="3.90.230.10">
    <property type="entry name" value="Creatinase/methionine aminopeptidase superfamily"/>
    <property type="match status" value="1"/>
</dbReference>
<keyword evidence="2 6" id="KW-0031">Aminopeptidase</keyword>
<dbReference type="InterPro" id="IPR000994">
    <property type="entry name" value="Pept_M24"/>
</dbReference>
<keyword evidence="5 6" id="KW-0378">Hydrolase</keyword>
<evidence type="ECO:0000256" key="3">
    <source>
        <dbReference type="ARBA" id="ARBA00022670"/>
    </source>
</evidence>
<dbReference type="EMBL" id="JAGGKC010000045">
    <property type="protein sequence ID" value="MBP1920855.1"/>
    <property type="molecule type" value="Genomic_DNA"/>
</dbReference>
<dbReference type="Proteomes" id="UP001519271">
    <property type="component" value="Unassembled WGS sequence"/>
</dbReference>
<dbReference type="CDD" id="cd01086">
    <property type="entry name" value="MetAP1"/>
    <property type="match status" value="1"/>
</dbReference>
<keyword evidence="10" id="KW-1185">Reference proteome</keyword>
<dbReference type="InterPro" id="IPR002467">
    <property type="entry name" value="Pept_M24A_MAP1"/>
</dbReference>
<feature type="domain" description="Peptidase M24" evidence="8">
    <location>
        <begin position="10"/>
        <end position="239"/>
    </location>
</feature>
<dbReference type="SUPFAM" id="SSF55920">
    <property type="entry name" value="Creatinase/aminopeptidase"/>
    <property type="match status" value="1"/>
</dbReference>
<evidence type="ECO:0000313" key="9">
    <source>
        <dbReference type="EMBL" id="MBP1920855.1"/>
    </source>
</evidence>
<feature type="binding site" evidence="6">
    <location>
        <position position="174"/>
    </location>
    <ligand>
        <name>substrate</name>
    </ligand>
</feature>